<dbReference type="Pfam" id="PF01522">
    <property type="entry name" value="Polysacc_deac_1"/>
    <property type="match status" value="1"/>
</dbReference>
<evidence type="ECO:0000313" key="5">
    <source>
        <dbReference type="Proteomes" id="UP000244450"/>
    </source>
</evidence>
<dbReference type="PROSITE" id="PS51677">
    <property type="entry name" value="NODB"/>
    <property type="match status" value="1"/>
</dbReference>
<dbReference type="EMBL" id="QCYK01000001">
    <property type="protein sequence ID" value="PUZ29746.1"/>
    <property type="molecule type" value="Genomic_DNA"/>
</dbReference>
<dbReference type="SUPFAM" id="SSF88713">
    <property type="entry name" value="Glycoside hydrolase/deacetylase"/>
    <property type="match status" value="1"/>
</dbReference>
<dbReference type="InterPro" id="IPR011330">
    <property type="entry name" value="Glyco_hydro/deAcase_b/a-brl"/>
</dbReference>
<dbReference type="InterPro" id="IPR051398">
    <property type="entry name" value="Polysacch_Deacetylase"/>
</dbReference>
<proteinExistence type="predicted"/>
<protein>
    <submittedName>
        <fullName evidence="4">Polysaccharide deacetylase</fullName>
    </submittedName>
</protein>
<accession>A0A2T7BPZ5</accession>
<evidence type="ECO:0000256" key="1">
    <source>
        <dbReference type="ARBA" id="ARBA00004613"/>
    </source>
</evidence>
<keyword evidence="5" id="KW-1185">Reference proteome</keyword>
<organism evidence="4 5">
    <name type="scientific">Chitinophaga parva</name>
    <dbReference type="NCBI Taxonomy" id="2169414"/>
    <lineage>
        <taxon>Bacteria</taxon>
        <taxon>Pseudomonadati</taxon>
        <taxon>Bacteroidota</taxon>
        <taxon>Chitinophagia</taxon>
        <taxon>Chitinophagales</taxon>
        <taxon>Chitinophagaceae</taxon>
        <taxon>Chitinophaga</taxon>
    </lineage>
</organism>
<keyword evidence="2" id="KW-0732">Signal</keyword>
<reference evidence="4 5" key="1">
    <citation type="submission" date="2018-04" db="EMBL/GenBank/DDBJ databases">
        <title>Chitinophaga fuyangensis sp. nov., isolated from soil in a chemical factory.</title>
        <authorList>
            <person name="Chen K."/>
        </authorList>
    </citation>
    <scope>NUCLEOTIDE SEQUENCE [LARGE SCALE GENOMIC DNA]</scope>
    <source>
        <strain evidence="4 5">LY-1</strain>
    </source>
</reference>
<dbReference type="InterPro" id="IPR002509">
    <property type="entry name" value="NODB_dom"/>
</dbReference>
<dbReference type="GO" id="GO:0005576">
    <property type="term" value="C:extracellular region"/>
    <property type="evidence" value="ECO:0007669"/>
    <property type="project" value="UniProtKB-SubCell"/>
</dbReference>
<evidence type="ECO:0000256" key="2">
    <source>
        <dbReference type="ARBA" id="ARBA00022729"/>
    </source>
</evidence>
<dbReference type="CDD" id="cd10918">
    <property type="entry name" value="CE4_NodB_like_5s_6s"/>
    <property type="match status" value="1"/>
</dbReference>
<dbReference type="Gene3D" id="3.20.20.370">
    <property type="entry name" value="Glycoside hydrolase/deacetylase"/>
    <property type="match status" value="1"/>
</dbReference>
<gene>
    <name evidence="4" type="ORF">DCC81_09995</name>
</gene>
<dbReference type="PANTHER" id="PTHR34216">
    <property type="match status" value="1"/>
</dbReference>
<dbReference type="GO" id="GO:0005975">
    <property type="term" value="P:carbohydrate metabolic process"/>
    <property type="evidence" value="ECO:0007669"/>
    <property type="project" value="InterPro"/>
</dbReference>
<dbReference type="OrthoDB" id="9778320at2"/>
<dbReference type="AlphaFoldDB" id="A0A2T7BPZ5"/>
<evidence type="ECO:0000259" key="3">
    <source>
        <dbReference type="PROSITE" id="PS51677"/>
    </source>
</evidence>
<comment type="subcellular location">
    <subcellularLocation>
        <location evidence="1">Secreted</location>
    </subcellularLocation>
</comment>
<dbReference type="Proteomes" id="UP000244450">
    <property type="component" value="Unassembled WGS sequence"/>
</dbReference>
<comment type="caution">
    <text evidence="4">The sequence shown here is derived from an EMBL/GenBank/DDBJ whole genome shotgun (WGS) entry which is preliminary data.</text>
</comment>
<dbReference type="PANTHER" id="PTHR34216:SF3">
    <property type="entry name" value="POLY-BETA-1,6-N-ACETYL-D-GLUCOSAMINE N-DEACETYLASE"/>
    <property type="match status" value="1"/>
</dbReference>
<feature type="domain" description="NodB homology" evidence="3">
    <location>
        <begin position="100"/>
        <end position="260"/>
    </location>
</feature>
<name>A0A2T7BPZ5_9BACT</name>
<evidence type="ECO:0000313" key="4">
    <source>
        <dbReference type="EMBL" id="PUZ29746.1"/>
    </source>
</evidence>
<sequence length="260" mass="29039">MNSYSQSMMWTVLVFSLVCINRTSLAPGNNAPIRQEEGRQIPVLCYHHVYTDMKGHAPAYSISLHNFRAQLKMLADSNFHVISPDQLYDHLCCAAKLPDKPVLLTFDDGNQEQATLVAPLLDSMGYKATFFIMTVTIGKPRYLSAAQIATLSAHGHVIGAHTWDHPDCRTQTVKDWPVQLGKPKQALEHITGKPVVYLAWPFGAWNEAAVSAVKQYEYKAAFQLAGKPGETPGLYTIRRLMVAGNWGGTELYNEMLRTFK</sequence>
<dbReference type="GO" id="GO:0016810">
    <property type="term" value="F:hydrolase activity, acting on carbon-nitrogen (but not peptide) bonds"/>
    <property type="evidence" value="ECO:0007669"/>
    <property type="project" value="InterPro"/>
</dbReference>